<evidence type="ECO:0000256" key="1">
    <source>
        <dbReference type="ARBA" id="ARBA00000085"/>
    </source>
</evidence>
<evidence type="ECO:0000256" key="6">
    <source>
        <dbReference type="ARBA" id="ARBA00022777"/>
    </source>
</evidence>
<feature type="transmembrane region" description="Helical" evidence="10">
    <location>
        <begin position="12"/>
        <end position="32"/>
    </location>
</feature>
<dbReference type="InterPro" id="IPR036097">
    <property type="entry name" value="HisK_dim/P_sf"/>
</dbReference>
<evidence type="ECO:0000256" key="10">
    <source>
        <dbReference type="SAM" id="Phobius"/>
    </source>
</evidence>
<evidence type="ECO:0000313" key="13">
    <source>
        <dbReference type="Proteomes" id="UP001196136"/>
    </source>
</evidence>
<protein>
    <recommendedName>
        <fullName evidence="2">histidine kinase</fullName>
        <ecNumber evidence="2">2.7.13.3</ecNumber>
    </recommendedName>
</protein>
<dbReference type="InterPro" id="IPR004358">
    <property type="entry name" value="Sig_transdc_His_kin-like_C"/>
</dbReference>
<dbReference type="PANTHER" id="PTHR42878:SF7">
    <property type="entry name" value="SENSOR HISTIDINE KINASE GLRK"/>
    <property type="match status" value="1"/>
</dbReference>
<reference evidence="12 13" key="1">
    <citation type="submission" date="2021-08" db="EMBL/GenBank/DDBJ databases">
        <title>Muricauda profundi sp. nov., a marine bacterium isolated from deep seawater of the Mariana Trench.</title>
        <authorList>
            <person name="Wei Y."/>
        </authorList>
    </citation>
    <scope>NUCLEOTIDE SEQUENCE [LARGE SCALE GENOMIC DNA]</scope>
    <source>
        <strain evidence="12 13">W52</strain>
    </source>
</reference>
<evidence type="ECO:0000256" key="4">
    <source>
        <dbReference type="ARBA" id="ARBA00022679"/>
    </source>
</evidence>
<feature type="transmembrane region" description="Helical" evidence="10">
    <location>
        <begin position="108"/>
        <end position="129"/>
    </location>
</feature>
<keyword evidence="10" id="KW-1133">Transmembrane helix</keyword>
<evidence type="ECO:0000256" key="5">
    <source>
        <dbReference type="ARBA" id="ARBA00022741"/>
    </source>
</evidence>
<feature type="transmembrane region" description="Helical" evidence="10">
    <location>
        <begin position="135"/>
        <end position="155"/>
    </location>
</feature>
<feature type="transmembrane region" description="Helical" evidence="10">
    <location>
        <begin position="167"/>
        <end position="187"/>
    </location>
</feature>
<dbReference type="InterPro" id="IPR003661">
    <property type="entry name" value="HisK_dim/P_dom"/>
</dbReference>
<organism evidence="12 13">
    <name type="scientific">Flagellimonas abyssi</name>
    <dbReference type="NCBI Taxonomy" id="2864871"/>
    <lineage>
        <taxon>Bacteria</taxon>
        <taxon>Pseudomonadati</taxon>
        <taxon>Bacteroidota</taxon>
        <taxon>Flavobacteriia</taxon>
        <taxon>Flavobacteriales</taxon>
        <taxon>Flavobacteriaceae</taxon>
        <taxon>Flagellimonas</taxon>
    </lineage>
</organism>
<proteinExistence type="predicted"/>
<keyword evidence="9" id="KW-0175">Coiled coil</keyword>
<keyword evidence="5" id="KW-0547">Nucleotide-binding</keyword>
<dbReference type="PRINTS" id="PR00344">
    <property type="entry name" value="BCTRLSENSOR"/>
</dbReference>
<dbReference type="GO" id="GO:0016301">
    <property type="term" value="F:kinase activity"/>
    <property type="evidence" value="ECO:0007669"/>
    <property type="project" value="UniProtKB-KW"/>
</dbReference>
<dbReference type="PANTHER" id="PTHR42878">
    <property type="entry name" value="TWO-COMPONENT HISTIDINE KINASE"/>
    <property type="match status" value="1"/>
</dbReference>
<dbReference type="SMART" id="SM00387">
    <property type="entry name" value="HATPase_c"/>
    <property type="match status" value="1"/>
</dbReference>
<feature type="coiled-coil region" evidence="9">
    <location>
        <begin position="237"/>
        <end position="275"/>
    </location>
</feature>
<keyword evidence="10" id="KW-0812">Transmembrane</keyword>
<dbReference type="Proteomes" id="UP001196136">
    <property type="component" value="Unassembled WGS sequence"/>
</dbReference>
<dbReference type="InterPro" id="IPR005467">
    <property type="entry name" value="His_kinase_dom"/>
</dbReference>
<evidence type="ECO:0000256" key="3">
    <source>
        <dbReference type="ARBA" id="ARBA00022553"/>
    </source>
</evidence>
<feature type="transmembrane region" description="Helical" evidence="10">
    <location>
        <begin position="199"/>
        <end position="220"/>
    </location>
</feature>
<evidence type="ECO:0000313" key="12">
    <source>
        <dbReference type="EMBL" id="MBW8201719.1"/>
    </source>
</evidence>
<gene>
    <name evidence="12" type="ORF">K1F36_18000</name>
</gene>
<keyword evidence="7" id="KW-0067">ATP-binding</keyword>
<sequence length="512" mass="58333">MDVFDFRNLTNLLFTAIFAAFGIYHLLSYLVLKHKILLHYFILILGITLHWSLYFFMNNSFGSETAQVADKISLTTAMITTFGLLQFTRNYLAIKKDNHPRLSKTYKLLIGTVVCLPFLHITNTLTIGLVWLNEILVLLAAITALAAILINIYSGIRLFNAHKLNRYYLYSYAPILLSAIIYIGAWFAKQYSDFDATPIIIATSVLTTIQLILFSLLISFKFKEIEDDNMKIQLEANTKLRNEVERQTKKLMVAKAELENQNAELEEVSKLKNKLFSLLAHDVRAPLNNFVVILGLIEAELSDVELKHLTEKLKGEISDRILMVNDLLQWSHKQLDGIKLDKTICDLENVFRSVKQEFSRVADKKNIEIELSVCCQEIFIDETMLKVILRNMVSNAIKFSENGQKIIMWSACNSENMEIGVQDFGIGMDINWYQNIKSGDRPRTRKGTEGEKGTGFGLLISKDFAEMNGGELICESEVDKGTNFVLRFTYDSKDPILNQALSHVALPFLGHR</sequence>
<dbReference type="CDD" id="cd00082">
    <property type="entry name" value="HisKA"/>
    <property type="match status" value="1"/>
</dbReference>
<dbReference type="InterPro" id="IPR011623">
    <property type="entry name" value="7TMR_DISM_rcpt_extracell_dom1"/>
</dbReference>
<dbReference type="EC" id="2.7.13.3" evidence="2"/>
<dbReference type="Gene3D" id="1.10.287.130">
    <property type="match status" value="1"/>
</dbReference>
<evidence type="ECO:0000256" key="2">
    <source>
        <dbReference type="ARBA" id="ARBA00012438"/>
    </source>
</evidence>
<accession>A0ABS7EVT8</accession>
<dbReference type="EMBL" id="JAHZSV010000041">
    <property type="protein sequence ID" value="MBW8201719.1"/>
    <property type="molecule type" value="Genomic_DNA"/>
</dbReference>
<keyword evidence="3" id="KW-0597">Phosphoprotein</keyword>
<dbReference type="RefSeq" id="WP_220115021.1">
    <property type="nucleotide sequence ID" value="NZ_JAHZSV010000041.1"/>
</dbReference>
<evidence type="ECO:0000256" key="7">
    <source>
        <dbReference type="ARBA" id="ARBA00022840"/>
    </source>
</evidence>
<feature type="domain" description="Histidine kinase" evidence="11">
    <location>
        <begin position="278"/>
        <end position="492"/>
    </location>
</feature>
<dbReference type="SUPFAM" id="SSF55874">
    <property type="entry name" value="ATPase domain of HSP90 chaperone/DNA topoisomerase II/histidine kinase"/>
    <property type="match status" value="1"/>
</dbReference>
<evidence type="ECO:0000256" key="8">
    <source>
        <dbReference type="ARBA" id="ARBA00023012"/>
    </source>
</evidence>
<feature type="transmembrane region" description="Helical" evidence="10">
    <location>
        <begin position="37"/>
        <end position="56"/>
    </location>
</feature>
<dbReference type="Pfam" id="PF07695">
    <property type="entry name" value="7TMR-DISM_7TM"/>
    <property type="match status" value="1"/>
</dbReference>
<keyword evidence="6 12" id="KW-0418">Kinase</keyword>
<feature type="transmembrane region" description="Helical" evidence="10">
    <location>
        <begin position="68"/>
        <end position="87"/>
    </location>
</feature>
<evidence type="ECO:0000256" key="9">
    <source>
        <dbReference type="SAM" id="Coils"/>
    </source>
</evidence>
<comment type="caution">
    <text evidence="12">The sequence shown here is derived from an EMBL/GenBank/DDBJ whole genome shotgun (WGS) entry which is preliminary data.</text>
</comment>
<dbReference type="Gene3D" id="3.30.565.10">
    <property type="entry name" value="Histidine kinase-like ATPase, C-terminal domain"/>
    <property type="match status" value="1"/>
</dbReference>
<keyword evidence="8" id="KW-0902">Two-component regulatory system</keyword>
<dbReference type="InterPro" id="IPR050351">
    <property type="entry name" value="BphY/WalK/GraS-like"/>
</dbReference>
<dbReference type="Pfam" id="PF02518">
    <property type="entry name" value="HATPase_c"/>
    <property type="match status" value="1"/>
</dbReference>
<evidence type="ECO:0000259" key="11">
    <source>
        <dbReference type="PROSITE" id="PS50109"/>
    </source>
</evidence>
<keyword evidence="10" id="KW-0472">Membrane</keyword>
<keyword evidence="13" id="KW-1185">Reference proteome</keyword>
<dbReference type="PROSITE" id="PS50109">
    <property type="entry name" value="HIS_KIN"/>
    <property type="match status" value="1"/>
</dbReference>
<dbReference type="SUPFAM" id="SSF47384">
    <property type="entry name" value="Homodimeric domain of signal transducing histidine kinase"/>
    <property type="match status" value="1"/>
</dbReference>
<name>A0ABS7EVT8_9FLAO</name>
<dbReference type="InterPro" id="IPR003594">
    <property type="entry name" value="HATPase_dom"/>
</dbReference>
<dbReference type="InterPro" id="IPR036890">
    <property type="entry name" value="HATPase_C_sf"/>
</dbReference>
<keyword evidence="4" id="KW-0808">Transferase</keyword>
<comment type="catalytic activity">
    <reaction evidence="1">
        <text>ATP + protein L-histidine = ADP + protein N-phospho-L-histidine.</text>
        <dbReference type="EC" id="2.7.13.3"/>
    </reaction>
</comment>